<reference evidence="2" key="1">
    <citation type="journal article" date="2019" name="Int. J. Syst. Evol. Microbiol.">
        <title>The Global Catalogue of Microorganisms (GCM) 10K type strain sequencing project: providing services to taxonomists for standard genome sequencing and annotation.</title>
        <authorList>
            <consortium name="The Broad Institute Genomics Platform"/>
            <consortium name="The Broad Institute Genome Sequencing Center for Infectious Disease"/>
            <person name="Wu L."/>
            <person name="Ma J."/>
        </authorList>
    </citation>
    <scope>NUCLEOTIDE SEQUENCE [LARGE SCALE GENOMIC DNA]</scope>
    <source>
        <strain evidence="2">CCM 9147</strain>
    </source>
</reference>
<accession>A0ABW4D9W2</accession>
<evidence type="ECO:0000313" key="1">
    <source>
        <dbReference type="EMBL" id="MFD1460576.1"/>
    </source>
</evidence>
<protein>
    <submittedName>
        <fullName evidence="1">Uncharacterized protein</fullName>
    </submittedName>
</protein>
<dbReference type="RefSeq" id="WP_229526697.1">
    <property type="nucleotide sequence ID" value="NZ_JAFFQR010000112.1"/>
</dbReference>
<name>A0ABW4D9W2_9BACL</name>
<evidence type="ECO:0000313" key="2">
    <source>
        <dbReference type="Proteomes" id="UP001597340"/>
    </source>
</evidence>
<comment type="caution">
    <text evidence="1">The sequence shown here is derived from an EMBL/GenBank/DDBJ whole genome shotgun (WGS) entry which is preliminary data.</text>
</comment>
<keyword evidence="2" id="KW-1185">Reference proteome</keyword>
<dbReference type="EMBL" id="JBHTNZ010000003">
    <property type="protein sequence ID" value="MFD1460576.1"/>
    <property type="molecule type" value="Genomic_DNA"/>
</dbReference>
<gene>
    <name evidence="1" type="ORF">ACFQ5D_03745</name>
</gene>
<proteinExistence type="predicted"/>
<dbReference type="Proteomes" id="UP001597340">
    <property type="component" value="Unassembled WGS sequence"/>
</dbReference>
<sequence length="52" mass="6432">MKLIHLKAIEWQIADFQPQNYIEQLYDLHLDIQRDGYWDVKQHRFLIHARAI</sequence>
<organism evidence="1 2">
    <name type="scientific">Paenibacillus farraposensis</name>
    <dbReference type="NCBI Taxonomy" id="2807095"/>
    <lineage>
        <taxon>Bacteria</taxon>
        <taxon>Bacillati</taxon>
        <taxon>Bacillota</taxon>
        <taxon>Bacilli</taxon>
        <taxon>Bacillales</taxon>
        <taxon>Paenibacillaceae</taxon>
        <taxon>Paenibacillus</taxon>
    </lineage>
</organism>